<dbReference type="InterPro" id="IPR012595">
    <property type="entry name" value="PetM_cyt_b6/f_cplx_su7"/>
</dbReference>
<reference evidence="8" key="1">
    <citation type="submission" date="2017-03" db="EMBL/GenBank/DDBJ databases">
        <title>The new red algal subphylum Proteorhodophytina comprises the largest and most divergent plastid genomes known.</title>
        <authorList>
            <person name="Munoz-Gomez S.A."/>
            <person name="Mejia-Franco F.G."/>
            <person name="Durnin K."/>
            <person name="Morgan C."/>
            <person name="Grisdale C.J."/>
            <person name="Archibald J.M."/>
            <person name="Slamovits C.H."/>
        </authorList>
    </citation>
    <scope>NUCLEOTIDE SEQUENCE</scope>
    <source>
        <strain evidence="8">NIES-2662</strain>
    </source>
</reference>
<evidence type="ECO:0000256" key="7">
    <source>
        <dbReference type="SAM" id="Phobius"/>
    </source>
</evidence>
<evidence type="ECO:0000256" key="5">
    <source>
        <dbReference type="ARBA" id="ARBA00022989"/>
    </source>
</evidence>
<proteinExistence type="predicted"/>
<keyword evidence="3 7" id="KW-0812">Transmembrane</keyword>
<feature type="transmembrane region" description="Helical" evidence="7">
    <location>
        <begin position="6"/>
        <end position="27"/>
    </location>
</feature>
<keyword evidence="6 7" id="KW-0472">Membrane</keyword>
<keyword evidence="5 7" id="KW-1133">Transmembrane helix</keyword>
<evidence type="ECO:0000256" key="2">
    <source>
        <dbReference type="ARBA" id="ARBA00022448"/>
    </source>
</evidence>
<name>A0A1X9PVT7_9RHOD</name>
<accession>A0A1X9PVT7</accession>
<dbReference type="AlphaFoldDB" id="A0A1X9PVT7"/>
<dbReference type="Pfam" id="PF08041">
    <property type="entry name" value="PetM"/>
    <property type="match status" value="1"/>
</dbReference>
<evidence type="ECO:0000256" key="3">
    <source>
        <dbReference type="ARBA" id="ARBA00022692"/>
    </source>
</evidence>
<evidence type="ECO:0000256" key="6">
    <source>
        <dbReference type="ARBA" id="ARBA00023136"/>
    </source>
</evidence>
<keyword evidence="8" id="KW-0150">Chloroplast</keyword>
<dbReference type="GO" id="GO:0009512">
    <property type="term" value="C:cytochrome b6f complex"/>
    <property type="evidence" value="ECO:0007669"/>
    <property type="project" value="InterPro"/>
</dbReference>
<evidence type="ECO:0000256" key="4">
    <source>
        <dbReference type="ARBA" id="ARBA00022982"/>
    </source>
</evidence>
<sequence length="31" mass="3290">MGSEIMLTAISMFVFTLVGLAAGFILIRISS</sequence>
<geneLocation type="chloroplast" evidence="8"/>
<dbReference type="EMBL" id="KY709210">
    <property type="protein sequence ID" value="ARO90873.1"/>
    <property type="molecule type" value="Genomic_DNA"/>
</dbReference>
<evidence type="ECO:0000256" key="1">
    <source>
        <dbReference type="ARBA" id="ARBA00004167"/>
    </source>
</evidence>
<keyword evidence="4" id="KW-0249">Electron transport</keyword>
<keyword evidence="2" id="KW-0813">Transport</keyword>
<dbReference type="GO" id="GO:0016020">
    <property type="term" value="C:membrane"/>
    <property type="evidence" value="ECO:0007669"/>
    <property type="project" value="UniProtKB-SubCell"/>
</dbReference>
<gene>
    <name evidence="8" type="primary">petM</name>
</gene>
<evidence type="ECO:0000313" key="8">
    <source>
        <dbReference type="EMBL" id="ARO90873.1"/>
    </source>
</evidence>
<keyword evidence="8" id="KW-0934">Plastid</keyword>
<comment type="subcellular location">
    <subcellularLocation>
        <location evidence="1">Membrane</location>
        <topology evidence="1">Single-pass membrane protein</topology>
    </subcellularLocation>
</comment>
<organism evidence="8">
    <name type="scientific">Corynoplastis japonica</name>
    <dbReference type="NCBI Taxonomy" id="700918"/>
    <lineage>
        <taxon>Eukaryota</taxon>
        <taxon>Rhodophyta</taxon>
        <taxon>Rhodellophyceae</taxon>
        <taxon>Rhodellales</taxon>
        <taxon>Rhodellaceae</taxon>
        <taxon>Corynoplastis</taxon>
    </lineage>
</organism>
<protein>
    <submittedName>
        <fullName evidence="8">Cytochrome b6f complex subunit 7</fullName>
    </submittedName>
</protein>
<dbReference type="SUPFAM" id="SSF103441">
    <property type="entry name" value="PetM subunit of the cytochrome b6f complex"/>
    <property type="match status" value="1"/>
</dbReference>